<keyword evidence="3" id="KW-1185">Reference proteome</keyword>
<evidence type="ECO:0000313" key="2">
    <source>
        <dbReference type="EMBL" id="MEQ2169210.1"/>
    </source>
</evidence>
<gene>
    <name evidence="2" type="ORF">GOODEAATRI_022829</name>
</gene>
<comment type="caution">
    <text evidence="2">The sequence shown here is derived from an EMBL/GenBank/DDBJ whole genome shotgun (WGS) entry which is preliminary data.</text>
</comment>
<organism evidence="2 3">
    <name type="scientific">Goodea atripinnis</name>
    <dbReference type="NCBI Taxonomy" id="208336"/>
    <lineage>
        <taxon>Eukaryota</taxon>
        <taxon>Metazoa</taxon>
        <taxon>Chordata</taxon>
        <taxon>Craniata</taxon>
        <taxon>Vertebrata</taxon>
        <taxon>Euteleostomi</taxon>
        <taxon>Actinopterygii</taxon>
        <taxon>Neopterygii</taxon>
        <taxon>Teleostei</taxon>
        <taxon>Neoteleostei</taxon>
        <taxon>Acanthomorphata</taxon>
        <taxon>Ovalentaria</taxon>
        <taxon>Atherinomorphae</taxon>
        <taxon>Cyprinodontiformes</taxon>
        <taxon>Goodeidae</taxon>
        <taxon>Goodea</taxon>
    </lineage>
</organism>
<evidence type="ECO:0000256" key="1">
    <source>
        <dbReference type="SAM" id="MobiDB-lite"/>
    </source>
</evidence>
<evidence type="ECO:0000313" key="3">
    <source>
        <dbReference type="Proteomes" id="UP001476798"/>
    </source>
</evidence>
<sequence>MEGSKGLMEASISPSEDPADVSSAVPEDPADISRLLATTLSTPDTRLSHQILADTYITGLVDPADASTLVLEGPPDTSTPVLEAPPFPQLRLQIFEQHFCGPSQSPRACPSPASVHKSMVLTASEPAPCRLSASESTLFCLRALEPIPSLLCVPKFPPKRP</sequence>
<dbReference type="EMBL" id="JAHRIO010032364">
    <property type="protein sequence ID" value="MEQ2169210.1"/>
    <property type="molecule type" value="Genomic_DNA"/>
</dbReference>
<accession>A0ABV0NCU1</accession>
<feature type="region of interest" description="Disordered" evidence="1">
    <location>
        <begin position="1"/>
        <end position="27"/>
    </location>
</feature>
<dbReference type="Proteomes" id="UP001476798">
    <property type="component" value="Unassembled WGS sequence"/>
</dbReference>
<protein>
    <submittedName>
        <fullName evidence="2">Uncharacterized protein</fullName>
    </submittedName>
</protein>
<name>A0ABV0NCU1_9TELE</name>
<proteinExistence type="predicted"/>
<reference evidence="2 3" key="1">
    <citation type="submission" date="2021-06" db="EMBL/GenBank/DDBJ databases">
        <authorList>
            <person name="Palmer J.M."/>
        </authorList>
    </citation>
    <scope>NUCLEOTIDE SEQUENCE [LARGE SCALE GENOMIC DNA]</scope>
    <source>
        <strain evidence="2 3">GA_2019</strain>
        <tissue evidence="2">Muscle</tissue>
    </source>
</reference>